<protein>
    <recommendedName>
        <fullName evidence="4">Cation/H+ exchanger domain-containing protein</fullName>
    </recommendedName>
</protein>
<evidence type="ECO:0000313" key="2">
    <source>
        <dbReference type="EMBL" id="MBB6471045.1"/>
    </source>
</evidence>
<gene>
    <name evidence="2" type="ORF">BJ992_000476</name>
</gene>
<keyword evidence="3" id="KW-1185">Reference proteome</keyword>
<feature type="transmembrane region" description="Helical" evidence="1">
    <location>
        <begin position="175"/>
        <end position="195"/>
    </location>
</feature>
<evidence type="ECO:0000256" key="1">
    <source>
        <dbReference type="SAM" id="Phobius"/>
    </source>
</evidence>
<feature type="transmembrane region" description="Helical" evidence="1">
    <location>
        <begin position="332"/>
        <end position="351"/>
    </location>
</feature>
<keyword evidence="1" id="KW-1133">Transmembrane helix</keyword>
<feature type="transmembrane region" description="Helical" evidence="1">
    <location>
        <begin position="135"/>
        <end position="163"/>
    </location>
</feature>
<evidence type="ECO:0008006" key="4">
    <source>
        <dbReference type="Google" id="ProtNLM"/>
    </source>
</evidence>
<proteinExistence type="predicted"/>
<organism evidence="2 3">
    <name type="scientific">Sphaerisporangium rubeum</name>
    <dbReference type="NCBI Taxonomy" id="321317"/>
    <lineage>
        <taxon>Bacteria</taxon>
        <taxon>Bacillati</taxon>
        <taxon>Actinomycetota</taxon>
        <taxon>Actinomycetes</taxon>
        <taxon>Streptosporangiales</taxon>
        <taxon>Streptosporangiaceae</taxon>
        <taxon>Sphaerisporangium</taxon>
    </lineage>
</organism>
<feature type="transmembrane region" description="Helical" evidence="1">
    <location>
        <begin position="18"/>
        <end position="38"/>
    </location>
</feature>
<dbReference type="RefSeq" id="WP_184978312.1">
    <property type="nucleotide sequence ID" value="NZ_BAAALO010000060.1"/>
</dbReference>
<reference evidence="2 3" key="1">
    <citation type="submission" date="2020-08" db="EMBL/GenBank/DDBJ databases">
        <title>Sequencing the genomes of 1000 actinobacteria strains.</title>
        <authorList>
            <person name="Klenk H.-P."/>
        </authorList>
    </citation>
    <scope>NUCLEOTIDE SEQUENCE [LARGE SCALE GENOMIC DNA]</scope>
    <source>
        <strain evidence="2 3">DSM 44936</strain>
    </source>
</reference>
<feature type="transmembrane region" description="Helical" evidence="1">
    <location>
        <begin position="304"/>
        <end position="326"/>
    </location>
</feature>
<dbReference type="EMBL" id="JACHIU010000001">
    <property type="protein sequence ID" value="MBB6471045.1"/>
    <property type="molecule type" value="Genomic_DNA"/>
</dbReference>
<feature type="transmembrane region" description="Helical" evidence="1">
    <location>
        <begin position="207"/>
        <end position="239"/>
    </location>
</feature>
<feature type="transmembrane region" description="Helical" evidence="1">
    <location>
        <begin position="44"/>
        <end position="65"/>
    </location>
</feature>
<evidence type="ECO:0000313" key="3">
    <source>
        <dbReference type="Proteomes" id="UP000555564"/>
    </source>
</evidence>
<dbReference type="Proteomes" id="UP000555564">
    <property type="component" value="Unassembled WGS sequence"/>
</dbReference>
<feature type="transmembrane region" description="Helical" evidence="1">
    <location>
        <begin position="77"/>
        <end position="98"/>
    </location>
</feature>
<accession>A0A7X0I9E2</accession>
<dbReference type="AlphaFoldDB" id="A0A7X0I9E2"/>
<comment type="caution">
    <text evidence="2">The sequence shown here is derived from an EMBL/GenBank/DDBJ whole genome shotgun (WGS) entry which is preliminary data.</text>
</comment>
<name>A0A7X0I9E2_9ACTN</name>
<feature type="transmembrane region" description="Helical" evidence="1">
    <location>
        <begin position="259"/>
        <end position="292"/>
    </location>
</feature>
<sequence length="423" mass="43840">MTSATDGRSLLWPSVRRLLLALTCAGAGLVIAGVFSGADPPSSPAYVTGVSALLALGLYGSASGIPRAAVTDLRRVVLAVTVGVLFKALLIGGVMFAFSPHPASLVLGVAVAQIDPLSVAALLTHSQMSARAKGLLLAWASFDDPITALLTIYLSVFAFGAAAGAPHLETELGPYLLGIAANLLLAAAGWLLWQLIKRLPVGERTRLAIAVAVLIVLGAVAVWQFLMLGMALLGLFYRLDLGAVLDRLVTVTFYLASVALGLLLIDGVLVTAGLVLGLAAFAAQIVVGGLLVAPRGIGVTDRVYLALGQQNGVTAILLALALAPVYPPAIQIVAPAILVINILHILTNAVWDRRTAVPAWLGGIRSRQTTGLAARVVRVLGAGHISEHVGRRLEDALRNERAVLGAATRDDRTAATAQNRHTG</sequence>
<keyword evidence="1" id="KW-0812">Transmembrane</keyword>
<keyword evidence="1" id="KW-0472">Membrane</keyword>